<dbReference type="VEuPathDB" id="VectorBase:CPIJ004975"/>
<keyword evidence="1" id="KW-0732">Signal</keyword>
<protein>
    <submittedName>
        <fullName evidence="2 3">Uncharacterized protein</fullName>
    </submittedName>
</protein>
<proteinExistence type="predicted"/>
<dbReference type="KEGG" id="cqu:CpipJ_CPIJ004975"/>
<evidence type="ECO:0000313" key="4">
    <source>
        <dbReference type="Proteomes" id="UP000002320"/>
    </source>
</evidence>
<keyword evidence="4" id="KW-1185">Reference proteome</keyword>
<reference evidence="2" key="1">
    <citation type="submission" date="2007-03" db="EMBL/GenBank/DDBJ databases">
        <title>Annotation of Culex pipiens quinquefasciatus.</title>
        <authorList>
            <consortium name="The Broad Institute Genome Sequencing Platform"/>
            <person name="Atkinson P.W."/>
            <person name="Hemingway J."/>
            <person name="Christensen B.M."/>
            <person name="Higgs S."/>
            <person name="Kodira C."/>
            <person name="Hannick L."/>
            <person name="Megy K."/>
            <person name="O'Leary S."/>
            <person name="Pearson M."/>
            <person name="Haas B.J."/>
            <person name="Mauceli E."/>
            <person name="Wortman J.R."/>
            <person name="Lee N.H."/>
            <person name="Guigo R."/>
            <person name="Stanke M."/>
            <person name="Alvarado L."/>
            <person name="Amedeo P."/>
            <person name="Antoine C.H."/>
            <person name="Arensburger P."/>
            <person name="Bidwell S.L."/>
            <person name="Crawford M."/>
            <person name="Camaro F."/>
            <person name="Devon K."/>
            <person name="Engels R."/>
            <person name="Hammond M."/>
            <person name="Howarth C."/>
            <person name="Koehrsen M."/>
            <person name="Lawson D."/>
            <person name="Montgomery P."/>
            <person name="Nene V."/>
            <person name="Nusbaum C."/>
            <person name="Puiu D."/>
            <person name="Romero-Severson J."/>
            <person name="Severson D.W."/>
            <person name="Shumway M."/>
            <person name="Sisk P."/>
            <person name="Stolte C."/>
            <person name="Zeng Q."/>
            <person name="Eisenstadt E."/>
            <person name="Fraser-Liggett C."/>
            <person name="Strausberg R."/>
            <person name="Galagan J."/>
            <person name="Birren B."/>
            <person name="Collins F.H."/>
        </authorList>
    </citation>
    <scope>NUCLEOTIDE SEQUENCE [LARGE SCALE GENOMIC DNA]</scope>
    <source>
        <strain evidence="2">JHB</strain>
    </source>
</reference>
<dbReference type="Proteomes" id="UP000002320">
    <property type="component" value="Unassembled WGS sequence"/>
</dbReference>
<feature type="signal peptide" evidence="1">
    <location>
        <begin position="1"/>
        <end position="18"/>
    </location>
</feature>
<evidence type="ECO:0000256" key="1">
    <source>
        <dbReference type="SAM" id="SignalP"/>
    </source>
</evidence>
<reference evidence="3" key="2">
    <citation type="submission" date="2021-02" db="UniProtKB">
        <authorList>
            <consortium name="EnsemblMetazoa"/>
        </authorList>
    </citation>
    <scope>IDENTIFICATION</scope>
    <source>
        <strain evidence="3">JHB</strain>
    </source>
</reference>
<dbReference type="AlphaFoldDB" id="B0WD32"/>
<dbReference type="InParanoid" id="B0WD32"/>
<dbReference type="OrthoDB" id="7760427at2759"/>
<evidence type="ECO:0000313" key="3">
    <source>
        <dbReference type="EnsemblMetazoa" id="CPIJ004975-PA"/>
    </source>
</evidence>
<name>B0WD32_CULQU</name>
<gene>
    <name evidence="3" type="primary">6036579</name>
    <name evidence="2" type="ORF">CpipJ_CPIJ004975</name>
</gene>
<dbReference type="EnsemblMetazoa" id="CPIJ004975-RA">
    <property type="protein sequence ID" value="CPIJ004975-PA"/>
    <property type="gene ID" value="CPIJ004975"/>
</dbReference>
<evidence type="ECO:0000313" key="2">
    <source>
        <dbReference type="EMBL" id="EDS44167.1"/>
    </source>
</evidence>
<accession>B0WD32</accession>
<dbReference type="HOGENOM" id="CLU_556976_0_0_1"/>
<sequence>MRWLLVGIVCCVVSNAHSEEIGATPSLNRQLESNAKLLRSSLDELVAPLGKLDLKFRTPAIRKAAESVTGIARSVADIGRKLADGFDKIAARRTESVENVAETVSSPFEEMAQFFADEAPGHVANLERLMGGVSGGEFRTALEGVNRASVDSSKAVERLAKGALKASGDSGTPDVGPSLLTIRDQVNVLARAVESSASNIKEANTQMELAGLVAPVIDIPFDPKVWFEFILFDFEVAAAVDRYQTAVRNVHTDLSAAVRRLDIFAQNKDLQPLIESHSEAYTRIYYELTYRNQTDVATIQRGFESIRTNVSDIMNITGTQFYTEMHAAEDALATMFLARNSFAAQCSRTHTPSITASLAPLQGEIVTCLSRERLHLPRLGENVNNVLQLLQTNNVDFAADISSCTRFPLASPNDQGLNQARGCLETNLDELNQYRQLLSSELDQLQTVVQLEADASVFRTNLCIKQSTNEAASLLKGIQRTINRCAVTGM</sequence>
<dbReference type="VEuPathDB" id="VectorBase:CQUJHB017659"/>
<dbReference type="EMBL" id="DS231893">
    <property type="protein sequence ID" value="EDS44167.1"/>
    <property type="molecule type" value="Genomic_DNA"/>
</dbReference>
<feature type="chain" id="PRO_5014566634" evidence="1">
    <location>
        <begin position="19"/>
        <end position="490"/>
    </location>
</feature>
<organism>
    <name type="scientific">Culex quinquefasciatus</name>
    <name type="common">Southern house mosquito</name>
    <name type="synonym">Culex pungens</name>
    <dbReference type="NCBI Taxonomy" id="7176"/>
    <lineage>
        <taxon>Eukaryota</taxon>
        <taxon>Metazoa</taxon>
        <taxon>Ecdysozoa</taxon>
        <taxon>Arthropoda</taxon>
        <taxon>Hexapoda</taxon>
        <taxon>Insecta</taxon>
        <taxon>Pterygota</taxon>
        <taxon>Neoptera</taxon>
        <taxon>Endopterygota</taxon>
        <taxon>Diptera</taxon>
        <taxon>Nematocera</taxon>
        <taxon>Culicoidea</taxon>
        <taxon>Culicidae</taxon>
        <taxon>Culicinae</taxon>
        <taxon>Culicini</taxon>
        <taxon>Culex</taxon>
        <taxon>Culex</taxon>
    </lineage>
</organism>